<proteinExistence type="predicted"/>
<organism evidence="4 5">
    <name type="scientific">Candidatus Tanganyikabacteria bacterium</name>
    <dbReference type="NCBI Taxonomy" id="2961651"/>
    <lineage>
        <taxon>Bacteria</taxon>
        <taxon>Bacillati</taxon>
        <taxon>Candidatus Sericytochromatia</taxon>
        <taxon>Candidatus Tanganyikabacteria</taxon>
    </lineage>
</organism>
<keyword evidence="2" id="KW-1133">Transmembrane helix</keyword>
<feature type="region of interest" description="Disordered" evidence="1">
    <location>
        <begin position="1"/>
        <end position="43"/>
    </location>
</feature>
<accession>A0A937X9P2</accession>
<dbReference type="SMART" id="SM00858">
    <property type="entry name" value="SAF"/>
    <property type="match status" value="1"/>
</dbReference>
<dbReference type="CDD" id="cd11614">
    <property type="entry name" value="SAF_CpaB_FlgA_like"/>
    <property type="match status" value="1"/>
</dbReference>
<evidence type="ECO:0000313" key="5">
    <source>
        <dbReference type="Proteomes" id="UP000703893"/>
    </source>
</evidence>
<evidence type="ECO:0000256" key="2">
    <source>
        <dbReference type="SAM" id="Phobius"/>
    </source>
</evidence>
<feature type="non-terminal residue" evidence="4">
    <location>
        <position position="188"/>
    </location>
</feature>
<protein>
    <submittedName>
        <fullName evidence="4">SAF domain-containing protein</fullName>
    </submittedName>
</protein>
<dbReference type="InterPro" id="IPR013974">
    <property type="entry name" value="SAF"/>
</dbReference>
<dbReference type="AlphaFoldDB" id="A0A937X9P2"/>
<sequence length="188" mass="19505">MADLRDKIRAREGTPAAKSSGKAGGKAKASAHRAEAEGKNLGSSGPALDVNRKLLFAAAGVAALAGLVAVMFLSDKTAEIAGKGAKVSVWTVRETLPARHELTEDDVVAREIPKAYLIDGYMAAETPAVGMITLGPIAKGEVLNGIRVGKASGLTGIAPKLRPNQRGFVYVPSGLHEVPLVKPDDMVD</sequence>
<name>A0A937X9P2_9BACT</name>
<feature type="domain" description="SAF" evidence="3">
    <location>
        <begin position="87"/>
        <end position="149"/>
    </location>
</feature>
<feature type="compositionally biased region" description="Basic and acidic residues" evidence="1">
    <location>
        <begin position="1"/>
        <end position="12"/>
    </location>
</feature>
<feature type="transmembrane region" description="Helical" evidence="2">
    <location>
        <begin position="54"/>
        <end position="73"/>
    </location>
</feature>
<dbReference type="EMBL" id="VGJX01000884">
    <property type="protein sequence ID" value="MBM3276151.1"/>
    <property type="molecule type" value="Genomic_DNA"/>
</dbReference>
<gene>
    <name evidence="4" type="ORF">FJZ00_13440</name>
</gene>
<dbReference type="Proteomes" id="UP000703893">
    <property type="component" value="Unassembled WGS sequence"/>
</dbReference>
<dbReference type="Pfam" id="PF08666">
    <property type="entry name" value="SAF"/>
    <property type="match status" value="1"/>
</dbReference>
<reference evidence="4 5" key="1">
    <citation type="submission" date="2019-03" db="EMBL/GenBank/DDBJ databases">
        <title>Lake Tanganyika Metagenome-Assembled Genomes (MAGs).</title>
        <authorList>
            <person name="Tran P."/>
        </authorList>
    </citation>
    <scope>NUCLEOTIDE SEQUENCE [LARGE SCALE GENOMIC DNA]</scope>
    <source>
        <strain evidence="4">K_DeepCast_65m_m2_236</strain>
    </source>
</reference>
<evidence type="ECO:0000259" key="3">
    <source>
        <dbReference type="SMART" id="SM00858"/>
    </source>
</evidence>
<evidence type="ECO:0000313" key="4">
    <source>
        <dbReference type="EMBL" id="MBM3276151.1"/>
    </source>
</evidence>
<keyword evidence="2" id="KW-0812">Transmembrane</keyword>
<evidence type="ECO:0000256" key="1">
    <source>
        <dbReference type="SAM" id="MobiDB-lite"/>
    </source>
</evidence>
<comment type="caution">
    <text evidence="4">The sequence shown here is derived from an EMBL/GenBank/DDBJ whole genome shotgun (WGS) entry which is preliminary data.</text>
</comment>
<keyword evidence="2" id="KW-0472">Membrane</keyword>